<feature type="non-terminal residue" evidence="2">
    <location>
        <position position="1"/>
    </location>
</feature>
<organism evidence="2">
    <name type="scientific">marine sediment metagenome</name>
    <dbReference type="NCBI Taxonomy" id="412755"/>
    <lineage>
        <taxon>unclassified sequences</taxon>
        <taxon>metagenomes</taxon>
        <taxon>ecological metagenomes</taxon>
    </lineage>
</organism>
<reference evidence="2" key="1">
    <citation type="journal article" date="2015" name="Nature">
        <title>Complex archaea that bridge the gap between prokaryotes and eukaryotes.</title>
        <authorList>
            <person name="Spang A."/>
            <person name="Saw J.H."/>
            <person name="Jorgensen S.L."/>
            <person name="Zaremba-Niedzwiedzka K."/>
            <person name="Martijn J."/>
            <person name="Lind A.E."/>
            <person name="van Eijk R."/>
            <person name="Schleper C."/>
            <person name="Guy L."/>
            <person name="Ettema T.J."/>
        </authorList>
    </citation>
    <scope>NUCLEOTIDE SEQUENCE</scope>
</reference>
<evidence type="ECO:0008006" key="3">
    <source>
        <dbReference type="Google" id="ProtNLM"/>
    </source>
</evidence>
<dbReference type="AlphaFoldDB" id="A0A0F8W3Q3"/>
<dbReference type="InterPro" id="IPR009045">
    <property type="entry name" value="Zn_M74/Hedgehog-like"/>
</dbReference>
<comment type="caution">
    <text evidence="2">The sequence shown here is derived from an EMBL/GenBank/DDBJ whole genome shotgun (WGS) entry which is preliminary data.</text>
</comment>
<proteinExistence type="predicted"/>
<feature type="region of interest" description="Disordered" evidence="1">
    <location>
        <begin position="120"/>
        <end position="147"/>
    </location>
</feature>
<dbReference type="EMBL" id="LAZR01067621">
    <property type="protein sequence ID" value="KKK51218.1"/>
    <property type="molecule type" value="Genomic_DNA"/>
</dbReference>
<accession>A0A0F8W3Q3</accession>
<dbReference type="Gene3D" id="3.30.1380.10">
    <property type="match status" value="1"/>
</dbReference>
<evidence type="ECO:0000256" key="1">
    <source>
        <dbReference type="SAM" id="MobiDB-lite"/>
    </source>
</evidence>
<protein>
    <recommendedName>
        <fullName evidence="3">Penicillin-insensitive murein endopeptidase</fullName>
    </recommendedName>
</protein>
<evidence type="ECO:0000313" key="2">
    <source>
        <dbReference type="EMBL" id="KKK51218.1"/>
    </source>
</evidence>
<name>A0A0F8W3Q3_9ZZZZ</name>
<dbReference type="SUPFAM" id="SSF55166">
    <property type="entry name" value="Hedgehog/DD-peptidase"/>
    <property type="match status" value="1"/>
</dbReference>
<gene>
    <name evidence="2" type="ORF">LCGC14_3117160</name>
</gene>
<sequence length="306" mass="33336">LAIPCGYFNRSGGFYRQGACLRFAAAGGCTIAMNYPAAAHRVFPDARSESATYSWYAAQVPTYSGGPAVPCSDHLPAAMDGPSGNHWEDVGPAPLLRHEVPAGEAPAVLNPALPDPGPKATLYPGADPEAPGPVTTQLQPGPGYVVKRPDRAWGTATTINSIERAMNLWTAGELAELFNVQDWTPAFWDISKAGGGFLPPHVSHREGRDVDVNFLLEKGEEQWRKLLTLPLIPLLISFLADANTEAIFLDWDRQEEVWSALDINPDLPMADILRTELQYPLPKGTGTTRVRHSPGHHNHIHVRFRA</sequence>